<organism evidence="12 13">
    <name type="scientific">candidate division TA06 bacterium ADurb.Bin417</name>
    <dbReference type="NCBI Taxonomy" id="1852828"/>
    <lineage>
        <taxon>Bacteria</taxon>
        <taxon>Bacteria division TA06</taxon>
    </lineage>
</organism>
<comment type="cofactor">
    <cofactor evidence="9">
        <name>Mg(2+)</name>
        <dbReference type="ChEBI" id="CHEBI:18420"/>
    </cofactor>
    <text evidence="9">Binds 2 magnesium ions per monomer.</text>
</comment>
<feature type="binding site" evidence="9">
    <location>
        <position position="179"/>
    </location>
    <ligand>
        <name>anthranilate</name>
        <dbReference type="ChEBI" id="CHEBI:16567"/>
        <label>2</label>
    </ligand>
</feature>
<dbReference type="PANTHER" id="PTHR43285:SF2">
    <property type="entry name" value="ANTHRANILATE PHOSPHORIBOSYLTRANSFERASE"/>
    <property type="match status" value="1"/>
</dbReference>
<dbReference type="Gene3D" id="3.40.1030.10">
    <property type="entry name" value="Nucleoside phosphorylase/phosphoribosyltransferase catalytic domain"/>
    <property type="match status" value="1"/>
</dbReference>
<feature type="binding site" evidence="9">
    <location>
        <position position="239"/>
    </location>
    <ligand>
        <name>Mg(2+)</name>
        <dbReference type="ChEBI" id="CHEBI:18420"/>
        <label>2</label>
    </ligand>
</feature>
<dbReference type="Pfam" id="PF02885">
    <property type="entry name" value="Glycos_trans_3N"/>
    <property type="match status" value="1"/>
</dbReference>
<dbReference type="AlphaFoldDB" id="A0A1V5MKP7"/>
<dbReference type="SUPFAM" id="SSF47648">
    <property type="entry name" value="Nucleoside phosphorylase/phosphoribosyltransferase N-terminal domain"/>
    <property type="match status" value="1"/>
</dbReference>
<evidence type="ECO:0000256" key="1">
    <source>
        <dbReference type="ARBA" id="ARBA00004907"/>
    </source>
</evidence>
<sequence length="355" mass="37950">MKDLIARLVRKEDLSQEEAARGMTLIMEGRATEAQIAAFLMGLRLKGETSDEITGCARVMRQKALRIDIDREVIDLDRDDINVDRETIIDTCGTGGDGTNTFNVSTATAFVVAGAGCLVAKHGNRSVSSSCGSADVVRSLGINLDLEPAEVKQCVEKVGIGFFYAPLYHSAMKFALPVRVQLGIRTIFNLLGPLSNPAGANVQVMGVYSRELTTLMAEVLRNLGCRSALVVYGEGSFDEISIVGRTFIAHLKEGAVSNYQVSPEDFGFAPAGLETIRGGSAEVNARIILEVLGGTPGPRRNMVLMNAAAVFLAAGRVADWKAGIALAGHTIDSGQALGRLEALIEFTNRFAVKEK</sequence>
<keyword evidence="6 9" id="KW-0057">Aromatic amino acid biosynthesis</keyword>
<dbReference type="EMBL" id="MWAK01000012">
    <property type="protein sequence ID" value="OPZ93695.1"/>
    <property type="molecule type" value="Genomic_DNA"/>
</dbReference>
<evidence type="ECO:0000313" key="13">
    <source>
        <dbReference type="Proteomes" id="UP000485484"/>
    </source>
</evidence>
<evidence type="ECO:0000256" key="7">
    <source>
        <dbReference type="ARBA" id="ARBA00052328"/>
    </source>
</evidence>
<keyword evidence="5 9" id="KW-0822">Tryptophan biosynthesis</keyword>
<feature type="binding site" evidence="9">
    <location>
        <position position="93"/>
    </location>
    <ligand>
        <name>anthranilate</name>
        <dbReference type="ChEBI" id="CHEBI:16567"/>
        <label>1</label>
    </ligand>
</feature>
<proteinExistence type="inferred from homology"/>
<dbReference type="GO" id="GO:0005829">
    <property type="term" value="C:cytosol"/>
    <property type="evidence" value="ECO:0007669"/>
    <property type="project" value="TreeGrafter"/>
</dbReference>
<comment type="caution">
    <text evidence="12">The sequence shown here is derived from an EMBL/GenBank/DDBJ whole genome shotgun (WGS) entry which is preliminary data.</text>
</comment>
<comment type="similarity">
    <text evidence="8">In the C-terminal section; belongs to the anthranilate phosphoribosyltransferase family.</text>
</comment>
<name>A0A1V5MKP7_UNCT6</name>
<dbReference type="PANTHER" id="PTHR43285">
    <property type="entry name" value="ANTHRANILATE PHOSPHORIBOSYLTRANSFERASE"/>
    <property type="match status" value="1"/>
</dbReference>
<feature type="binding site" evidence="9">
    <location>
        <position position="239"/>
    </location>
    <ligand>
        <name>Mg(2+)</name>
        <dbReference type="ChEBI" id="CHEBI:18420"/>
        <label>1</label>
    </ligand>
</feature>
<evidence type="ECO:0000256" key="6">
    <source>
        <dbReference type="ARBA" id="ARBA00023141"/>
    </source>
</evidence>
<evidence type="ECO:0000256" key="5">
    <source>
        <dbReference type="ARBA" id="ARBA00022822"/>
    </source>
</evidence>
<feature type="binding site" evidence="9">
    <location>
        <begin position="103"/>
        <end position="106"/>
    </location>
    <ligand>
        <name>5-phospho-alpha-D-ribose 1-diphosphate</name>
        <dbReference type="ChEBI" id="CHEBI:58017"/>
    </ligand>
</feature>
<dbReference type="GO" id="GO:0000287">
    <property type="term" value="F:magnesium ion binding"/>
    <property type="evidence" value="ECO:0007669"/>
    <property type="project" value="UniProtKB-UniRule"/>
</dbReference>
<comment type="caution">
    <text evidence="9">Lacks conserved residue(s) required for the propagation of feature annotation.</text>
</comment>
<evidence type="ECO:0000256" key="4">
    <source>
        <dbReference type="ARBA" id="ARBA00022679"/>
    </source>
</evidence>
<dbReference type="InterPro" id="IPR036320">
    <property type="entry name" value="Glycosyl_Trfase_fam3_N_dom_sf"/>
</dbReference>
<dbReference type="Gene3D" id="1.20.970.10">
    <property type="entry name" value="Transferase, Pyrimidine Nucleoside Phosphorylase, Chain C"/>
    <property type="match status" value="1"/>
</dbReference>
<dbReference type="InterPro" id="IPR035902">
    <property type="entry name" value="Nuc_phospho_transferase"/>
</dbReference>
<evidence type="ECO:0000256" key="9">
    <source>
        <dbReference type="HAMAP-Rule" id="MF_00211"/>
    </source>
</evidence>
<feature type="binding site" evidence="9">
    <location>
        <begin position="96"/>
        <end position="97"/>
    </location>
    <ligand>
        <name>5-phospho-alpha-D-ribose 1-diphosphate</name>
        <dbReference type="ChEBI" id="CHEBI:58017"/>
    </ligand>
</feature>
<evidence type="ECO:0000259" key="10">
    <source>
        <dbReference type="Pfam" id="PF00591"/>
    </source>
</evidence>
<dbReference type="UniPathway" id="UPA00035">
    <property type="reaction ID" value="UER00041"/>
</dbReference>
<comment type="pathway">
    <text evidence="1 9">Amino-acid biosynthesis; L-tryptophan biosynthesis; L-tryptophan from chorismate: step 2/5.</text>
</comment>
<dbReference type="SUPFAM" id="SSF52418">
    <property type="entry name" value="Nucleoside phosphorylase/phosphoribosyltransferase catalytic domain"/>
    <property type="match status" value="1"/>
</dbReference>
<feature type="binding site" evidence="9">
    <location>
        <position position="133"/>
    </location>
    <ligand>
        <name>5-phospho-alpha-D-ribose 1-diphosphate</name>
        <dbReference type="ChEBI" id="CHEBI:58017"/>
    </ligand>
</feature>
<dbReference type="Proteomes" id="UP000485484">
    <property type="component" value="Unassembled WGS sequence"/>
</dbReference>
<feature type="binding site" evidence="9">
    <location>
        <position position="124"/>
    </location>
    <ligand>
        <name>anthranilate</name>
        <dbReference type="ChEBI" id="CHEBI:16567"/>
        <label>1</label>
    </ligand>
</feature>
<dbReference type="FunFam" id="3.40.1030.10:FF:000002">
    <property type="entry name" value="Anthranilate phosphoribosyltransferase"/>
    <property type="match status" value="1"/>
</dbReference>
<feature type="binding site" evidence="9">
    <location>
        <position position="93"/>
    </location>
    <ligand>
        <name>5-phospho-alpha-D-ribose 1-diphosphate</name>
        <dbReference type="ChEBI" id="CHEBI:58017"/>
    </ligand>
</feature>
<evidence type="ECO:0000256" key="8">
    <source>
        <dbReference type="ARBA" id="ARBA00061188"/>
    </source>
</evidence>
<feature type="binding site" evidence="9">
    <location>
        <position position="238"/>
    </location>
    <ligand>
        <name>Mg(2+)</name>
        <dbReference type="ChEBI" id="CHEBI:18420"/>
        <label>2</label>
    </ligand>
</feature>
<reference evidence="12 13" key="1">
    <citation type="submission" date="2017-02" db="EMBL/GenBank/DDBJ databases">
        <title>Delving into the versatile metabolic prowess of the omnipresent phylum Bacteroidetes.</title>
        <authorList>
            <person name="Nobu M.K."/>
            <person name="Mei R."/>
            <person name="Narihiro T."/>
            <person name="Kuroda K."/>
            <person name="Liu W.-T."/>
        </authorList>
    </citation>
    <scope>NUCLEOTIDE SEQUENCE [LARGE SCALE GENOMIC DNA]</scope>
    <source>
        <strain evidence="12">ADurb.Bin417</strain>
    </source>
</reference>
<comment type="similarity">
    <text evidence="9">Belongs to the anthranilate phosphoribosyltransferase family.</text>
</comment>
<protein>
    <recommendedName>
        <fullName evidence="9">Anthranilate phosphoribosyltransferase</fullName>
        <ecNumber evidence="9">2.4.2.18</ecNumber>
    </recommendedName>
</protein>
<dbReference type="NCBIfam" id="TIGR01245">
    <property type="entry name" value="trpD"/>
    <property type="match status" value="1"/>
</dbReference>
<evidence type="ECO:0000256" key="2">
    <source>
        <dbReference type="ARBA" id="ARBA00022605"/>
    </source>
</evidence>
<dbReference type="GO" id="GO:0004048">
    <property type="term" value="F:anthranilate phosphoribosyltransferase activity"/>
    <property type="evidence" value="ECO:0007669"/>
    <property type="project" value="UniProtKB-UniRule"/>
</dbReference>
<evidence type="ECO:0000259" key="11">
    <source>
        <dbReference type="Pfam" id="PF02885"/>
    </source>
</evidence>
<feature type="binding site" evidence="9">
    <location>
        <position position="101"/>
    </location>
    <ligand>
        <name>5-phospho-alpha-D-ribose 1-diphosphate</name>
        <dbReference type="ChEBI" id="CHEBI:58017"/>
    </ligand>
</feature>
<gene>
    <name evidence="9 12" type="primary">trpD</name>
    <name evidence="12" type="ORF">BWY73_00185</name>
</gene>
<comment type="subunit">
    <text evidence="9">Homodimer.</text>
</comment>
<feature type="binding site" evidence="9">
    <location>
        <position position="105"/>
    </location>
    <ligand>
        <name>Mg(2+)</name>
        <dbReference type="ChEBI" id="CHEBI:18420"/>
        <label>1</label>
    </ligand>
</feature>
<dbReference type="InterPro" id="IPR005940">
    <property type="entry name" value="Anthranilate_Pribosyl_Tfrase"/>
</dbReference>
<keyword evidence="3 9" id="KW-0328">Glycosyltransferase</keyword>
<dbReference type="HAMAP" id="MF_00211">
    <property type="entry name" value="TrpD"/>
    <property type="match status" value="1"/>
</dbReference>
<accession>A0A1V5MKP7</accession>
<keyword evidence="4 9" id="KW-0808">Transferase</keyword>
<dbReference type="GO" id="GO:0000162">
    <property type="term" value="P:L-tryptophan biosynthetic process"/>
    <property type="evidence" value="ECO:0007669"/>
    <property type="project" value="UniProtKB-UniRule"/>
</dbReference>
<dbReference type="InterPro" id="IPR017459">
    <property type="entry name" value="Glycosyl_Trfase_fam3_N_dom"/>
</dbReference>
<evidence type="ECO:0000313" key="12">
    <source>
        <dbReference type="EMBL" id="OPZ93695.1"/>
    </source>
</evidence>
<keyword evidence="2 9" id="KW-0028">Amino-acid biosynthesis</keyword>
<dbReference type="InterPro" id="IPR000312">
    <property type="entry name" value="Glycosyl_Trfase_fam3"/>
</dbReference>
<feature type="domain" description="Glycosyl transferase family 3 N-terminal" evidence="11">
    <location>
        <begin position="2"/>
        <end position="64"/>
    </location>
</feature>
<feature type="domain" description="Glycosyl transferase family 3" evidence="10">
    <location>
        <begin position="86"/>
        <end position="337"/>
    </location>
</feature>
<comment type="catalytic activity">
    <reaction evidence="7 9">
        <text>N-(5-phospho-beta-D-ribosyl)anthranilate + diphosphate = 5-phospho-alpha-D-ribose 1-diphosphate + anthranilate</text>
        <dbReference type="Rhea" id="RHEA:11768"/>
        <dbReference type="ChEBI" id="CHEBI:16567"/>
        <dbReference type="ChEBI" id="CHEBI:18277"/>
        <dbReference type="ChEBI" id="CHEBI:33019"/>
        <dbReference type="ChEBI" id="CHEBI:58017"/>
        <dbReference type="EC" id="2.4.2.18"/>
    </reaction>
</comment>
<dbReference type="Pfam" id="PF00591">
    <property type="entry name" value="Glycos_transf_3"/>
    <property type="match status" value="1"/>
</dbReference>
<dbReference type="EC" id="2.4.2.18" evidence="9"/>
<feature type="binding site" evidence="9">
    <location>
        <begin position="121"/>
        <end position="129"/>
    </location>
    <ligand>
        <name>5-phospho-alpha-D-ribose 1-diphosphate</name>
        <dbReference type="ChEBI" id="CHEBI:58017"/>
    </ligand>
</feature>
<keyword evidence="9" id="KW-0479">Metal-binding</keyword>
<evidence type="ECO:0000256" key="3">
    <source>
        <dbReference type="ARBA" id="ARBA00022676"/>
    </source>
</evidence>
<keyword evidence="9" id="KW-0460">Magnesium</keyword>
<comment type="function">
    <text evidence="9">Catalyzes the transfer of the phosphoribosyl group of 5-phosphorylribose-1-pyrophosphate (PRPP) to anthranilate to yield N-(5'-phosphoribosyl)-anthranilate (PRA).</text>
</comment>